<evidence type="ECO:0000313" key="6">
    <source>
        <dbReference type="EMBL" id="OGM58657.1"/>
    </source>
</evidence>
<dbReference type="Pfam" id="PF00535">
    <property type="entry name" value="Glycos_transf_2"/>
    <property type="match status" value="1"/>
</dbReference>
<organism evidence="6 7">
    <name type="scientific">Candidatus Woesebacteria bacterium RIFCSPLOWO2_01_FULL_37_19</name>
    <dbReference type="NCBI Taxonomy" id="1802514"/>
    <lineage>
        <taxon>Bacteria</taxon>
        <taxon>Candidatus Woeseibacteriota</taxon>
    </lineage>
</organism>
<comment type="caution">
    <text evidence="6">The sequence shown here is derived from an EMBL/GenBank/DDBJ whole genome shotgun (WGS) entry which is preliminary data.</text>
</comment>
<keyword evidence="4" id="KW-1133">Transmembrane helix</keyword>
<evidence type="ECO:0000259" key="5">
    <source>
        <dbReference type="Pfam" id="PF00535"/>
    </source>
</evidence>
<keyword evidence="3" id="KW-0808">Transferase</keyword>
<keyword evidence="4" id="KW-0812">Transmembrane</keyword>
<dbReference type="Proteomes" id="UP000177501">
    <property type="component" value="Unassembled WGS sequence"/>
</dbReference>
<dbReference type="GO" id="GO:0016757">
    <property type="term" value="F:glycosyltransferase activity"/>
    <property type="evidence" value="ECO:0007669"/>
    <property type="project" value="UniProtKB-KW"/>
</dbReference>
<dbReference type="STRING" id="1802514.A2955_02730"/>
<proteinExistence type="inferred from homology"/>
<keyword evidence="4" id="KW-0472">Membrane</keyword>
<dbReference type="SUPFAM" id="SSF53448">
    <property type="entry name" value="Nucleotide-diphospho-sugar transferases"/>
    <property type="match status" value="1"/>
</dbReference>
<gene>
    <name evidence="6" type="ORF">A2955_02730</name>
</gene>
<feature type="domain" description="Glycosyltransferase 2-like" evidence="5">
    <location>
        <begin position="6"/>
        <end position="121"/>
    </location>
</feature>
<evidence type="ECO:0000256" key="1">
    <source>
        <dbReference type="ARBA" id="ARBA00006739"/>
    </source>
</evidence>
<evidence type="ECO:0000256" key="2">
    <source>
        <dbReference type="ARBA" id="ARBA00022676"/>
    </source>
</evidence>
<dbReference type="CDD" id="cd04186">
    <property type="entry name" value="GT_2_like_c"/>
    <property type="match status" value="1"/>
</dbReference>
<dbReference type="InterPro" id="IPR029044">
    <property type="entry name" value="Nucleotide-diphossugar_trans"/>
</dbReference>
<dbReference type="EMBL" id="MGHA01000043">
    <property type="protein sequence ID" value="OGM58657.1"/>
    <property type="molecule type" value="Genomic_DNA"/>
</dbReference>
<reference evidence="6 7" key="1">
    <citation type="journal article" date="2016" name="Nat. Commun.">
        <title>Thousands of microbial genomes shed light on interconnected biogeochemical processes in an aquifer system.</title>
        <authorList>
            <person name="Anantharaman K."/>
            <person name="Brown C.T."/>
            <person name="Hug L.A."/>
            <person name="Sharon I."/>
            <person name="Castelle C.J."/>
            <person name="Probst A.J."/>
            <person name="Thomas B.C."/>
            <person name="Singh A."/>
            <person name="Wilkins M.J."/>
            <person name="Karaoz U."/>
            <person name="Brodie E.L."/>
            <person name="Williams K.H."/>
            <person name="Hubbard S.S."/>
            <person name="Banfield J.F."/>
        </authorList>
    </citation>
    <scope>NUCLEOTIDE SEQUENCE [LARGE SCALE GENOMIC DNA]</scope>
</reference>
<evidence type="ECO:0000256" key="4">
    <source>
        <dbReference type="SAM" id="Phobius"/>
    </source>
</evidence>
<dbReference type="AlphaFoldDB" id="A0A1F8B3T9"/>
<sequence length="298" mass="34552">MLPRISVVIPTYSSWETLKNCLESIYKQTLQPNEVIVVDNGLTEGTYQKISAYAKAMADKQNSKFKILKNKKNLGVTGGRNRGIKEADKNSDYIFFFDHDMVADKNMLQELVNVAQIKKEIGIVTPKIYYWWAKNVIWAAGTDVNLLTGQTIFYGGKDMGQYDEVREVAIAPAAILVKNEVVETIKRFDPIYFATYEDTDFCFRAKDRGFITYYAPHAIAYHNIPYDEKYATQRLLERTYWIGRNRVIFMKRYGKNFPLFLLFIPIFFSYYAYLSIKHAKTKPILEFTRGTIEGLFIS</sequence>
<dbReference type="InterPro" id="IPR001173">
    <property type="entry name" value="Glyco_trans_2-like"/>
</dbReference>
<protein>
    <recommendedName>
        <fullName evidence="5">Glycosyltransferase 2-like domain-containing protein</fullName>
    </recommendedName>
</protein>
<comment type="similarity">
    <text evidence="1">Belongs to the glycosyltransferase 2 family.</text>
</comment>
<name>A0A1F8B3T9_9BACT</name>
<evidence type="ECO:0000313" key="7">
    <source>
        <dbReference type="Proteomes" id="UP000177501"/>
    </source>
</evidence>
<dbReference type="PANTHER" id="PTHR43179">
    <property type="entry name" value="RHAMNOSYLTRANSFERASE WBBL"/>
    <property type="match status" value="1"/>
</dbReference>
<accession>A0A1F8B3T9</accession>
<keyword evidence="2" id="KW-0328">Glycosyltransferase</keyword>
<dbReference type="Gene3D" id="3.90.550.10">
    <property type="entry name" value="Spore Coat Polysaccharide Biosynthesis Protein SpsA, Chain A"/>
    <property type="match status" value="1"/>
</dbReference>
<dbReference type="PANTHER" id="PTHR43179:SF12">
    <property type="entry name" value="GALACTOFURANOSYLTRANSFERASE GLFT2"/>
    <property type="match status" value="1"/>
</dbReference>
<feature type="transmembrane region" description="Helical" evidence="4">
    <location>
        <begin position="257"/>
        <end position="274"/>
    </location>
</feature>
<evidence type="ECO:0000256" key="3">
    <source>
        <dbReference type="ARBA" id="ARBA00022679"/>
    </source>
</evidence>